<dbReference type="SUPFAM" id="SSF103515">
    <property type="entry name" value="Autotransporter"/>
    <property type="match status" value="1"/>
</dbReference>
<dbReference type="SMART" id="SM00869">
    <property type="entry name" value="Autotransporter"/>
    <property type="match status" value="1"/>
</dbReference>
<organism evidence="5 6">
    <name type="scientific">Campylobacter pinnipediorum subsp. caledonicus</name>
    <dbReference type="NCBI Taxonomy" id="1874362"/>
    <lineage>
        <taxon>Bacteria</taxon>
        <taxon>Pseudomonadati</taxon>
        <taxon>Campylobacterota</taxon>
        <taxon>Epsilonproteobacteria</taxon>
        <taxon>Campylobacterales</taxon>
        <taxon>Campylobacteraceae</taxon>
        <taxon>Campylobacter</taxon>
    </lineage>
</organism>
<keyword evidence="1" id="KW-0175">Coiled coil</keyword>
<name>A0A1S6U6B0_9BACT</name>
<dbReference type="RefSeq" id="WP_078424296.1">
    <property type="nucleotide sequence ID" value="NZ_CP017258.1"/>
</dbReference>
<evidence type="ECO:0000313" key="5">
    <source>
        <dbReference type="EMBL" id="AQW87243.1"/>
    </source>
</evidence>
<proteinExistence type="predicted"/>
<feature type="compositionally biased region" description="Low complexity" evidence="2">
    <location>
        <begin position="864"/>
        <end position="879"/>
    </location>
</feature>
<dbReference type="InterPro" id="IPR036709">
    <property type="entry name" value="Autotransporte_beta_dom_sf"/>
</dbReference>
<feature type="region of interest" description="Disordered" evidence="2">
    <location>
        <begin position="855"/>
        <end position="888"/>
    </location>
</feature>
<sequence>MKISKIVSAAILSVAVSSVAFGAGGGAVTTNSMLDFFNTAKDELNNIAKNKAGLADDLSVINDDTVKNAFKNILLKAKGLTISAEGFNIENFATVGDKQVGLKLTKQASKPMLEISYDGKKDVLSLGADDALTFNPRQLDKVTPSLKNFHQQTEITHDADIETDIANNTKNKTMFDYVKLIGSGTSEVFDYLIKNNENLGNNINTETKNAITQNAHPHLQKIAKILKAAKEAKDAGNQTVDFKDIGIIQDKFKISIDTTDKNKPKLKIKDTHGIIHGEDVFTLEDTTLKYEKNTAGNVWNHMLLNFKADGADKKVVEALGDNGAIGQQKKEADKTKAKALLREAINGVLEDSIIEKLKTYDTNQDAATKEKIKNILTLAKNEKLTFLDNNGISHELQLDNGKAKIVLKRTNSNVEFDIIYDHDEAGELQETAQNTSKFILNNNSIEYTPAQEAGDKLTDFAKLDQIKDKIKAALSQGTHLNLDEAAITKAKAKAKLYELLKKDLPTLLSKEKIDNLINAGTTGIANTELKAIVDEAKKLQEDVTATINGVNNENITLKIKADSTIEISKADGKKDTITLLADNKFKVETNSKVAKPVLQELAEIKNTLGENPFNAAIEEAKKKIVKEGDHVLTSTEIDNRQAFLDAVYKNDNDNALKTILAAISNQDLTTANTDEAILAKIQQAGQTKIKDILTKAKDVVEYVKSLALTATIGGATVKLEILEGNKPALTIEKDGKTDTFKLSDNNNGQLEYTSAKTSTKDSVLHLLSGFDPTNLNATLSVFIAKNGGEITAKEITAGNIDRIEDTADDKERDLKVAQATLAAINAGEKATEEKVKTLETKVAAANKAKEAAEAAAQKAKETADQANATQEQKAAAQKAAEAEAEAELAAEEAKAELEIAKEAQTAAKAEDVTTPEKIAKAKEKITKDIQAKSKQVDVLNDALAETNVNTVKAVNELKEKEKTLKAKETEYKNAAEAQKAEKLKALNEAKKEVAEAKEEVGEANADRAKRATRKLDNTNKSIAESLGDISADNEVLNKLFLDGNTKKEDIVNIVKNVTSSVTTSVDSMAKISNVDIVKFNTDLSTSTRLASLSNPFNADLALASAIRHLKDDSFASSDDSALSNVVREYTDRFNYDNNLWGSVLGGKTSVKNGASPKIFGVTLGYDKRFDNMIVGTTTTYTQTKADKSDVELKGKNIQLGLYTRGYFDENEVDARINFNFGDNKVKRTTSIGKTDGKFDSFATSFDLTYGRIYQLDNDVMIKPLGGVGYTYLKTKSFAEKGEGALSYNSITTKVANLKAGVELRKYVESGKYFYITPGVEREIFKNVKDPIVKFIGADNGIKLVGDDKKNTYFTLQTGANFNLTDSLSTNINFGTKLGSKNKFYNGTIGVNYKF</sequence>
<accession>A0A1S6U6B0</accession>
<dbReference type="Gene3D" id="2.40.128.130">
    <property type="entry name" value="Autotransporter beta-domain"/>
    <property type="match status" value="1"/>
</dbReference>
<evidence type="ECO:0000259" key="4">
    <source>
        <dbReference type="PROSITE" id="PS51208"/>
    </source>
</evidence>
<feature type="coiled-coil region" evidence="1">
    <location>
        <begin position="950"/>
        <end position="1006"/>
    </location>
</feature>
<dbReference type="InterPro" id="IPR005546">
    <property type="entry name" value="Autotransporte_beta"/>
</dbReference>
<dbReference type="Pfam" id="PF03797">
    <property type="entry name" value="Autotransporter"/>
    <property type="match status" value="1"/>
</dbReference>
<dbReference type="EMBL" id="CP017258">
    <property type="protein sequence ID" value="AQW87243.1"/>
    <property type="molecule type" value="Genomic_DNA"/>
</dbReference>
<keyword evidence="6" id="KW-1185">Reference proteome</keyword>
<reference evidence="6" key="1">
    <citation type="submission" date="2016-09" db="EMBL/GenBank/DDBJ databases">
        <title>Comparative genomics of the Campylobacter concisus group.</title>
        <authorList>
            <person name="Miller W.G."/>
            <person name="Yee E."/>
            <person name="Chapman M.H."/>
            <person name="Huynh S."/>
            <person name="Bono J.L."/>
            <person name="On S.L.W."/>
            <person name="StLeger J."/>
            <person name="Foster G."/>
            <person name="Parker C.T."/>
        </authorList>
    </citation>
    <scope>NUCLEOTIDE SEQUENCE [LARGE SCALE GENOMIC DNA]</scope>
    <source>
        <strain evidence="6">RM18021</strain>
    </source>
</reference>
<evidence type="ECO:0000256" key="1">
    <source>
        <dbReference type="SAM" id="Coils"/>
    </source>
</evidence>
<evidence type="ECO:0000256" key="3">
    <source>
        <dbReference type="SAM" id="SignalP"/>
    </source>
</evidence>
<keyword evidence="3" id="KW-0732">Signal</keyword>
<feature type="domain" description="Autotransporter" evidence="4">
    <location>
        <begin position="1132"/>
        <end position="1394"/>
    </location>
</feature>
<feature type="signal peptide" evidence="3">
    <location>
        <begin position="1"/>
        <end position="22"/>
    </location>
</feature>
<dbReference type="PROSITE" id="PS51208">
    <property type="entry name" value="AUTOTRANSPORTER"/>
    <property type="match status" value="1"/>
</dbReference>
<gene>
    <name evidence="5" type="ORF">CPIN18021_0400</name>
</gene>
<evidence type="ECO:0000313" key="6">
    <source>
        <dbReference type="Proteomes" id="UP000190868"/>
    </source>
</evidence>
<evidence type="ECO:0000256" key="2">
    <source>
        <dbReference type="SAM" id="MobiDB-lite"/>
    </source>
</evidence>
<protein>
    <submittedName>
        <fullName evidence="5">Autotransporter domain protein</fullName>
    </submittedName>
</protein>
<dbReference type="Proteomes" id="UP000190868">
    <property type="component" value="Chromosome"/>
</dbReference>
<feature type="chain" id="PRO_5012729616" evidence="3">
    <location>
        <begin position="23"/>
        <end position="1394"/>
    </location>
</feature>